<name>A0A0G0A1T0_TRIHA</name>
<feature type="compositionally biased region" description="Basic and acidic residues" evidence="1">
    <location>
        <begin position="77"/>
        <end position="154"/>
    </location>
</feature>
<dbReference type="GO" id="GO:0009277">
    <property type="term" value="C:fungal-type cell wall"/>
    <property type="evidence" value="ECO:0007669"/>
    <property type="project" value="TreeGrafter"/>
</dbReference>
<dbReference type="Proteomes" id="UP000034112">
    <property type="component" value="Unassembled WGS sequence"/>
</dbReference>
<dbReference type="GO" id="GO:0031505">
    <property type="term" value="P:fungal-type cell wall organization"/>
    <property type="evidence" value="ECO:0007669"/>
    <property type="project" value="InterPro"/>
</dbReference>
<dbReference type="GO" id="GO:0005199">
    <property type="term" value="F:structural constituent of cell wall"/>
    <property type="evidence" value="ECO:0007669"/>
    <property type="project" value="InterPro"/>
</dbReference>
<feature type="compositionally biased region" description="Basic and acidic residues" evidence="1">
    <location>
        <begin position="44"/>
        <end position="62"/>
    </location>
</feature>
<accession>A0A0G0A1T0</accession>
<dbReference type="PANTHER" id="PTHR35523:SF1">
    <property type="entry name" value="CELL WALL PROTEIN SED1"/>
    <property type="match status" value="1"/>
</dbReference>
<dbReference type="InterPro" id="IPR038843">
    <property type="entry name" value="Sed1/Spi1"/>
</dbReference>
<protein>
    <submittedName>
        <fullName evidence="3">Uncharacterized protein</fullName>
    </submittedName>
</protein>
<feature type="compositionally biased region" description="Basic and acidic residues" evidence="1">
    <location>
        <begin position="263"/>
        <end position="280"/>
    </location>
</feature>
<reference evidence="4" key="1">
    <citation type="journal article" date="2015" name="Genome Announc.">
        <title>Draft whole-genome sequence of the biocontrol agent Trichoderma harzianum T6776.</title>
        <authorList>
            <person name="Baroncelli R."/>
            <person name="Piaggeschi G."/>
            <person name="Fiorini L."/>
            <person name="Bertolini E."/>
            <person name="Zapparata A."/>
            <person name="Pe M.E."/>
            <person name="Sarrocco S."/>
            <person name="Vannacci G."/>
        </authorList>
    </citation>
    <scope>NUCLEOTIDE SEQUENCE [LARGE SCALE GENOMIC DNA]</scope>
    <source>
        <strain evidence="4">T6776</strain>
    </source>
</reference>
<feature type="compositionally biased region" description="Low complexity" evidence="1">
    <location>
        <begin position="281"/>
        <end position="291"/>
    </location>
</feature>
<feature type="region of interest" description="Disordered" evidence="1">
    <location>
        <begin position="22"/>
        <end position="154"/>
    </location>
</feature>
<keyword evidence="2" id="KW-0732">Signal</keyword>
<evidence type="ECO:0000313" key="3">
    <source>
        <dbReference type="EMBL" id="KKO99293.1"/>
    </source>
</evidence>
<feature type="region of interest" description="Disordered" evidence="1">
    <location>
        <begin position="251"/>
        <end position="315"/>
    </location>
</feature>
<feature type="chain" id="PRO_5002530899" evidence="2">
    <location>
        <begin position="18"/>
        <end position="340"/>
    </location>
</feature>
<dbReference type="EMBL" id="JOKZ01000339">
    <property type="protein sequence ID" value="KKO99293.1"/>
    <property type="molecule type" value="Genomic_DNA"/>
</dbReference>
<feature type="signal peptide" evidence="2">
    <location>
        <begin position="1"/>
        <end position="17"/>
    </location>
</feature>
<dbReference type="OrthoDB" id="4094614at2759"/>
<sequence length="340" mass="38204">MRSVQAVLVSLVGFAAAGNIYYPSATENRPAYPDASPSYVPIDPSHKEWEHKDYDNGEKKDGEEYDPSSNEEYDSSPSKEYDSSPSKEYDSSPSKEYDSSPSKEYDPKEKDGEEHKEWENKDDGDKKEWEHKEWENKDDGDKKEWEHKDDKDNKYDGHWDGHEQWQNQWNKTKSAYTTTKIVSQYTTYCPEPTEVTVNKKTYTVTKATTLTITDCPCTVVEVNHIPLPLYTHPAATPNNTMLTLMSLQQPCPTETVKPPTKWDGNKDWNKKPEWDPKKTEAAASASASASAKPEDPKKPEWHDGGDKPHPPPVTVSGASTSFAHVGAAVFGALLVAVMAL</sequence>
<dbReference type="AlphaFoldDB" id="A0A0G0A1T0"/>
<comment type="caution">
    <text evidence="3">The sequence shown here is derived from an EMBL/GenBank/DDBJ whole genome shotgun (WGS) entry which is preliminary data.</text>
</comment>
<evidence type="ECO:0000313" key="4">
    <source>
        <dbReference type="Proteomes" id="UP000034112"/>
    </source>
</evidence>
<evidence type="ECO:0000256" key="1">
    <source>
        <dbReference type="SAM" id="MobiDB-lite"/>
    </source>
</evidence>
<evidence type="ECO:0000256" key="2">
    <source>
        <dbReference type="SAM" id="SignalP"/>
    </source>
</evidence>
<dbReference type="PANTHER" id="PTHR35523">
    <property type="entry name" value="CELL WALL PROTEIN SED1"/>
    <property type="match status" value="1"/>
</dbReference>
<gene>
    <name evidence="3" type="ORF">THAR02_08609</name>
</gene>
<feature type="compositionally biased region" description="Basic and acidic residues" evidence="1">
    <location>
        <begin position="292"/>
        <end position="309"/>
    </location>
</feature>
<feature type="compositionally biased region" description="Acidic residues" evidence="1">
    <location>
        <begin position="63"/>
        <end position="74"/>
    </location>
</feature>
<dbReference type="OMA" id="EHKEWEN"/>
<organism evidence="3 4">
    <name type="scientific">Trichoderma harzianum</name>
    <name type="common">Hypocrea lixii</name>
    <dbReference type="NCBI Taxonomy" id="5544"/>
    <lineage>
        <taxon>Eukaryota</taxon>
        <taxon>Fungi</taxon>
        <taxon>Dikarya</taxon>
        <taxon>Ascomycota</taxon>
        <taxon>Pezizomycotina</taxon>
        <taxon>Sordariomycetes</taxon>
        <taxon>Hypocreomycetidae</taxon>
        <taxon>Hypocreales</taxon>
        <taxon>Hypocreaceae</taxon>
        <taxon>Trichoderma</taxon>
    </lineage>
</organism>
<proteinExistence type="predicted"/>